<keyword evidence="2" id="KW-1133">Transmembrane helix</keyword>
<evidence type="ECO:0008006" key="4">
    <source>
        <dbReference type="Google" id="ProtNLM"/>
    </source>
</evidence>
<keyword evidence="2" id="KW-0472">Membrane</keyword>
<reference evidence="3" key="1">
    <citation type="journal article" date="2007" name="FEMS Microbiol. Lett.">
        <title>An acquired efflux system is responsible for copper resistance in Xanthomonas strain IG-8 isolated from China.</title>
        <authorList>
            <person name="Ryan R.P."/>
            <person name="Ryan D.J."/>
            <person name="Sun Y.C."/>
            <person name="Li F.M."/>
            <person name="Wang Y."/>
            <person name="Dowling D.N."/>
        </authorList>
    </citation>
    <scope>NUCLEOTIDE SEQUENCE</scope>
    <source>
        <strain evidence="3">IG8</strain>
    </source>
</reference>
<reference evidence="3" key="2">
    <citation type="submission" date="2017-07" db="EMBL/GenBank/DDBJ databases">
        <title>The Xme-like system of strain Xanthomonas campestris IG8 mediates metal resistance.</title>
        <authorList>
            <person name="Ryan R.P."/>
            <person name="Ryan D.J."/>
            <person name="Dowling D.N."/>
        </authorList>
    </citation>
    <scope>NUCLEOTIDE SEQUENCE</scope>
    <source>
        <strain evidence="3">IG8</strain>
    </source>
</reference>
<feature type="transmembrane region" description="Helical" evidence="2">
    <location>
        <begin position="208"/>
        <end position="241"/>
    </location>
</feature>
<dbReference type="EMBL" id="AY359472">
    <property type="protein sequence ID" value="AAT39386.1"/>
    <property type="molecule type" value="Genomic_DNA"/>
</dbReference>
<organism evidence="3">
    <name type="scientific">Xanthomonas campestris</name>
    <dbReference type="NCBI Taxonomy" id="339"/>
    <lineage>
        <taxon>Bacteria</taxon>
        <taxon>Pseudomonadati</taxon>
        <taxon>Pseudomonadota</taxon>
        <taxon>Gammaproteobacteria</taxon>
        <taxon>Lysobacterales</taxon>
        <taxon>Lysobacteraceae</taxon>
        <taxon>Xanthomonas</taxon>
    </lineage>
</organism>
<protein>
    <recommendedName>
        <fullName evidence="4">DUF4129 domain-containing protein</fullName>
    </recommendedName>
</protein>
<feature type="region of interest" description="Disordered" evidence="1">
    <location>
        <begin position="1"/>
        <end position="34"/>
    </location>
</feature>
<feature type="transmembrane region" description="Helical" evidence="2">
    <location>
        <begin position="102"/>
        <end position="120"/>
    </location>
</feature>
<feature type="transmembrane region" description="Helical" evidence="2">
    <location>
        <begin position="316"/>
        <end position="334"/>
    </location>
</feature>
<proteinExistence type="predicted"/>
<feature type="compositionally biased region" description="Low complexity" evidence="1">
    <location>
        <begin position="1"/>
        <end position="25"/>
    </location>
</feature>
<feature type="transmembrane region" description="Helical" evidence="2">
    <location>
        <begin position="270"/>
        <end position="295"/>
    </location>
</feature>
<feature type="transmembrane region" description="Helical" evidence="2">
    <location>
        <begin position="140"/>
        <end position="160"/>
    </location>
</feature>
<accession>Q6JN63</accession>
<sequence>MHWSTAAASAPGCASASPSCCWSRPSLKRSGHRSPKYRRGASSAWPACCGPACCCGCGAADAEAAMRIDHLDVVLRARSGWEAMELGNALARRHARAVWGSWLLASAPLFVIFNALGWWLDAFGWAWLAMWWCKPLFERAPLYVLSRGIFGEPVGTLAALRVQRHWGNSGFWGYLGWRRFSVLRSLCLPVNLLEGNAPAQRGPRRRAVAAGAAGAALVLTMACMAFEAALVSGAIGAVFMFMPLELMSESWRAAWDMIGRDTPAWARLGFNLACWLASVMIGPFFVGGGFGLYLNRRTQMEAWDVEIALRRLRDRLLPAASTLALLLCLALPLVSAPVHAQDADAGPERVLGKPSDVGADAGDDEATIDPANTPATIFGTSPVDTAGFRQAVNRAYENTQFASAPVLTALGLDADTVLAQRAQQERDADSAAGATTLASSSGTYSIESRAIDGSGRRSVLQAVVRNGSGGVPGRSYTVLRWEQGMTAR</sequence>
<keyword evidence="2" id="KW-0812">Transmembrane</keyword>
<feature type="region of interest" description="Disordered" evidence="1">
    <location>
        <begin position="344"/>
        <end position="376"/>
    </location>
</feature>
<name>Q6JN63_XANCA</name>
<evidence type="ECO:0000313" key="3">
    <source>
        <dbReference type="EMBL" id="AAT39386.1"/>
    </source>
</evidence>
<evidence type="ECO:0000256" key="2">
    <source>
        <dbReference type="SAM" id="Phobius"/>
    </source>
</evidence>
<dbReference type="AlphaFoldDB" id="Q6JN63"/>
<evidence type="ECO:0000256" key="1">
    <source>
        <dbReference type="SAM" id="MobiDB-lite"/>
    </source>
</evidence>